<sequence>MISISLCMIVKNEEEVLAGCLDSVKGIADEFVIVDTGSADATKEIAARYTDIIYDFEWTDHFADARNFAFSKASKDYILWMDADDVLTDEDRKKLADLKISLSPDIDAVSMYYHVGFDERGEVNFKYRRNRLVKREKGFRWIGAVHEYLEVYGNILETDIAVTHRKHHKTAAPPSDRNLKIYEKMVEGNQTLTPRDLFYFANELKDHKQYNRAITYYHHFLATKQCWIEDEIRTCQYLSDCYRALGHEEAALHSLLKSFLFDQPRPEFCCRLGDYFKEKQKYREGAFWYELAFSAKSSDSGFTQVEYSTWYPHLQLCVCYWQLGDKKTAKQHNDLAASFHPTHPSVLFNKNIFAEQSE</sequence>
<dbReference type="CDD" id="cd02511">
    <property type="entry name" value="Beta4Glucosyltransferase"/>
    <property type="match status" value="1"/>
</dbReference>
<dbReference type="RefSeq" id="WP_003328352.1">
    <property type="nucleotide sequence ID" value="NC_014639.1"/>
</dbReference>
<dbReference type="PANTHER" id="PTHR43630">
    <property type="entry name" value="POLY-BETA-1,6-N-ACETYL-D-GLUCOSAMINE SYNTHASE"/>
    <property type="match status" value="1"/>
</dbReference>
<organism evidence="2 3">
    <name type="scientific">Bacillus atrophaeus (strain 1942)</name>
    <dbReference type="NCBI Taxonomy" id="720555"/>
    <lineage>
        <taxon>Bacteria</taxon>
        <taxon>Bacillati</taxon>
        <taxon>Bacillota</taxon>
        <taxon>Bacilli</taxon>
        <taxon>Bacillales</taxon>
        <taxon>Bacillaceae</taxon>
        <taxon>Bacillus</taxon>
    </lineage>
</organism>
<dbReference type="SUPFAM" id="SSF53448">
    <property type="entry name" value="Nucleotide-diphospho-sugar transferases"/>
    <property type="match status" value="1"/>
</dbReference>
<dbReference type="Gene3D" id="1.25.40.10">
    <property type="entry name" value="Tetratricopeptide repeat domain"/>
    <property type="match status" value="1"/>
</dbReference>
<feature type="domain" description="Glycosyltransferase 2-like" evidence="1">
    <location>
        <begin position="5"/>
        <end position="123"/>
    </location>
</feature>
<protein>
    <submittedName>
        <fullName evidence="2">Beta 1,4 glucosyltransferase</fullName>
    </submittedName>
</protein>
<dbReference type="PANTHER" id="PTHR43630:SF2">
    <property type="entry name" value="GLYCOSYLTRANSFERASE"/>
    <property type="match status" value="1"/>
</dbReference>
<dbReference type="Proteomes" id="UP000006867">
    <property type="component" value="Chromosome"/>
</dbReference>
<dbReference type="InterPro" id="IPR011990">
    <property type="entry name" value="TPR-like_helical_dom_sf"/>
</dbReference>
<dbReference type="SUPFAM" id="SSF48452">
    <property type="entry name" value="TPR-like"/>
    <property type="match status" value="1"/>
</dbReference>
<dbReference type="InterPro" id="IPR029044">
    <property type="entry name" value="Nucleotide-diphossugar_trans"/>
</dbReference>
<dbReference type="InterPro" id="IPR001173">
    <property type="entry name" value="Glyco_trans_2-like"/>
</dbReference>
<name>A0ABM5LTP4_BACA1</name>
<reference evidence="2 3" key="1">
    <citation type="journal article" date="2011" name="Front. Microbiol.">
        <title>Genomic signatures of strain selection and enhancement in Bacillus atrophaeus var. globigii, a historical biowarfare simulant.</title>
        <authorList>
            <person name="Gibbons H.S."/>
            <person name="Broomall S.M."/>
            <person name="McNew L.A."/>
            <person name="Daligault H."/>
            <person name="Chapman C."/>
            <person name="Bruce D."/>
            <person name="Karavis M."/>
            <person name="Krepps M."/>
            <person name="McGregor P.A."/>
            <person name="Hong C."/>
            <person name="Park K.H."/>
            <person name="Akmal A."/>
            <person name="Feldman A."/>
            <person name="Lin J.S."/>
            <person name="Chang W.E."/>
            <person name="Higgs B.W."/>
            <person name="Demirev P."/>
            <person name="Lindquist J."/>
            <person name="Liem A."/>
            <person name="Fochler E."/>
            <person name="Read T.D."/>
            <person name="Tapia R."/>
            <person name="Johnson S."/>
            <person name="Bishop-Lilly K.A."/>
            <person name="Detter C."/>
            <person name="Han C."/>
            <person name="Sozhamannan S."/>
            <person name="Rosenzweig C.N."/>
            <person name="Skowronski E.W."/>
        </authorList>
    </citation>
    <scope>NUCLEOTIDE SEQUENCE [LARGE SCALE GENOMIC DNA]</scope>
    <source>
        <strain evidence="2 3">1942</strain>
    </source>
</reference>
<proteinExistence type="predicted"/>
<evidence type="ECO:0000313" key="3">
    <source>
        <dbReference type="Proteomes" id="UP000006867"/>
    </source>
</evidence>
<evidence type="ECO:0000259" key="1">
    <source>
        <dbReference type="Pfam" id="PF00535"/>
    </source>
</evidence>
<dbReference type="Gene3D" id="3.90.550.10">
    <property type="entry name" value="Spore Coat Polysaccharide Biosynthesis Protein SpsA, Chain A"/>
    <property type="match status" value="1"/>
</dbReference>
<keyword evidence="3" id="KW-1185">Reference proteome</keyword>
<evidence type="ECO:0000313" key="2">
    <source>
        <dbReference type="EMBL" id="ADP31213.1"/>
    </source>
</evidence>
<dbReference type="EMBL" id="CP002207">
    <property type="protein sequence ID" value="ADP31213.1"/>
    <property type="molecule type" value="Genomic_DNA"/>
</dbReference>
<dbReference type="Pfam" id="PF00535">
    <property type="entry name" value="Glycos_transf_2"/>
    <property type="match status" value="1"/>
</dbReference>
<gene>
    <name evidence="2" type="ordered locus">BATR1942_01275</name>
</gene>
<accession>A0ABM5LTP4</accession>